<reference evidence="2 3" key="1">
    <citation type="submission" date="2019-05" db="EMBL/GenBank/DDBJ databases">
        <authorList>
            <person name="Narsing Rao M.P."/>
            <person name="Li W.J."/>
        </authorList>
    </citation>
    <scope>NUCLEOTIDE SEQUENCE [LARGE SCALE GENOMIC DNA]</scope>
    <source>
        <strain evidence="2 3">SYSU_K30003</strain>
    </source>
</reference>
<sequence>MSIEEARGLISALADREPPQELSPKRPPDEAVSAAIRRLTPGDAPEARALRSALLLWNDDLDGSHALSQELHSPTGSLLHGIMHRMEGDYWNADYWFRRVGAHPCYADIAREAALAEGGGAFVARGGWDPSAFNRAVERALQGGDAAEIGKLERLQRAEMTAVARYCLHQCFGGTSLD</sequence>
<comment type="caution">
    <text evidence="2">The sequence shown here is derived from an EMBL/GenBank/DDBJ whole genome shotgun (WGS) entry which is preliminary data.</text>
</comment>
<dbReference type="OrthoDB" id="370799at2"/>
<proteinExistence type="predicted"/>
<evidence type="ECO:0000313" key="2">
    <source>
        <dbReference type="EMBL" id="TLS54264.1"/>
    </source>
</evidence>
<protein>
    <submittedName>
        <fullName evidence="2">Uncharacterized protein</fullName>
    </submittedName>
</protein>
<feature type="region of interest" description="Disordered" evidence="1">
    <location>
        <begin position="1"/>
        <end position="30"/>
    </location>
</feature>
<dbReference type="EMBL" id="VCIW01000001">
    <property type="protein sequence ID" value="TLS54264.1"/>
    <property type="molecule type" value="Genomic_DNA"/>
</dbReference>
<organism evidence="2 3">
    <name type="scientific">Paenibacillus antri</name>
    <dbReference type="NCBI Taxonomy" id="2582848"/>
    <lineage>
        <taxon>Bacteria</taxon>
        <taxon>Bacillati</taxon>
        <taxon>Bacillota</taxon>
        <taxon>Bacilli</taxon>
        <taxon>Bacillales</taxon>
        <taxon>Paenibacillaceae</taxon>
        <taxon>Paenibacillus</taxon>
    </lineage>
</organism>
<dbReference type="Proteomes" id="UP000309676">
    <property type="component" value="Unassembled WGS sequence"/>
</dbReference>
<keyword evidence="3" id="KW-1185">Reference proteome</keyword>
<dbReference type="RefSeq" id="WP_138192209.1">
    <property type="nucleotide sequence ID" value="NZ_VCIW01000001.1"/>
</dbReference>
<name>A0A5R9GKU2_9BACL</name>
<accession>A0A5R9GKU2</accession>
<feature type="compositionally biased region" description="Basic and acidic residues" evidence="1">
    <location>
        <begin position="14"/>
        <end position="29"/>
    </location>
</feature>
<evidence type="ECO:0000256" key="1">
    <source>
        <dbReference type="SAM" id="MobiDB-lite"/>
    </source>
</evidence>
<dbReference type="AlphaFoldDB" id="A0A5R9GKU2"/>
<gene>
    <name evidence="2" type="ORF">FE782_02665</name>
</gene>
<evidence type="ECO:0000313" key="3">
    <source>
        <dbReference type="Proteomes" id="UP000309676"/>
    </source>
</evidence>